<evidence type="ECO:0000313" key="2">
    <source>
        <dbReference type="Proteomes" id="UP000805193"/>
    </source>
</evidence>
<evidence type="ECO:0000313" key="1">
    <source>
        <dbReference type="EMBL" id="KAG0412663.1"/>
    </source>
</evidence>
<reference evidence="1 2" key="1">
    <citation type="journal article" date="2020" name="Cell">
        <title>Large-Scale Comparative Analyses of Tick Genomes Elucidate Their Genetic Diversity and Vector Capacities.</title>
        <authorList>
            <consortium name="Tick Genome and Microbiome Consortium (TIGMIC)"/>
            <person name="Jia N."/>
            <person name="Wang J."/>
            <person name="Shi W."/>
            <person name="Du L."/>
            <person name="Sun Y."/>
            <person name="Zhan W."/>
            <person name="Jiang J.F."/>
            <person name="Wang Q."/>
            <person name="Zhang B."/>
            <person name="Ji P."/>
            <person name="Bell-Sakyi L."/>
            <person name="Cui X.M."/>
            <person name="Yuan T.T."/>
            <person name="Jiang B.G."/>
            <person name="Yang W.F."/>
            <person name="Lam T.T."/>
            <person name="Chang Q.C."/>
            <person name="Ding S.J."/>
            <person name="Wang X.J."/>
            <person name="Zhu J.G."/>
            <person name="Ruan X.D."/>
            <person name="Zhao L."/>
            <person name="Wei J.T."/>
            <person name="Ye R.Z."/>
            <person name="Que T.C."/>
            <person name="Du C.H."/>
            <person name="Zhou Y.H."/>
            <person name="Cheng J.X."/>
            <person name="Dai P.F."/>
            <person name="Guo W.B."/>
            <person name="Han X.H."/>
            <person name="Huang E.J."/>
            <person name="Li L.F."/>
            <person name="Wei W."/>
            <person name="Gao Y.C."/>
            <person name="Liu J.Z."/>
            <person name="Shao H.Z."/>
            <person name="Wang X."/>
            <person name="Wang C.C."/>
            <person name="Yang T.C."/>
            <person name="Huo Q.B."/>
            <person name="Li W."/>
            <person name="Chen H.Y."/>
            <person name="Chen S.E."/>
            <person name="Zhou L.G."/>
            <person name="Ni X.B."/>
            <person name="Tian J.H."/>
            <person name="Sheng Y."/>
            <person name="Liu T."/>
            <person name="Pan Y.S."/>
            <person name="Xia L.Y."/>
            <person name="Li J."/>
            <person name="Zhao F."/>
            <person name="Cao W.C."/>
        </authorList>
    </citation>
    <scope>NUCLEOTIDE SEQUENCE [LARGE SCALE GENOMIC DNA]</scope>
    <source>
        <strain evidence="1">Iper-2018</strain>
    </source>
</reference>
<comment type="caution">
    <text evidence="1">The sequence shown here is derived from an EMBL/GenBank/DDBJ whole genome shotgun (WGS) entry which is preliminary data.</text>
</comment>
<organism evidence="1 2">
    <name type="scientific">Ixodes persulcatus</name>
    <name type="common">Taiga tick</name>
    <dbReference type="NCBI Taxonomy" id="34615"/>
    <lineage>
        <taxon>Eukaryota</taxon>
        <taxon>Metazoa</taxon>
        <taxon>Ecdysozoa</taxon>
        <taxon>Arthropoda</taxon>
        <taxon>Chelicerata</taxon>
        <taxon>Arachnida</taxon>
        <taxon>Acari</taxon>
        <taxon>Parasitiformes</taxon>
        <taxon>Ixodida</taxon>
        <taxon>Ixodoidea</taxon>
        <taxon>Ixodidae</taxon>
        <taxon>Ixodinae</taxon>
        <taxon>Ixodes</taxon>
    </lineage>
</organism>
<name>A0AC60NZS4_IXOPE</name>
<proteinExistence type="predicted"/>
<protein>
    <submittedName>
        <fullName evidence="1">Uncharacterized protein</fullName>
    </submittedName>
</protein>
<sequence length="216" mass="24323">MPVDLYNLYGSPPCGLVRMLAKHIGVELNVKNVNLAKGENRTPEFLKMNPFHKVPTIDDDGFVLYESTAICYYLLNKYAPDSELYPKCPRGRARVDQVLATMTSTIQPPFMAFFRPRFFTQSKPTDEEVKALEENVLQGIETLVGDGNYALGDKLTLADLSLMAHLSLLAEIPVFDSGKFPKVAAYYERLKAELPYYEEVNRPGISALVNLWPVLK</sequence>
<gene>
    <name evidence="1" type="ORF">HPB47_010206</name>
</gene>
<dbReference type="Proteomes" id="UP000805193">
    <property type="component" value="Unassembled WGS sequence"/>
</dbReference>
<keyword evidence="2" id="KW-1185">Reference proteome</keyword>
<dbReference type="EMBL" id="JABSTQ010011332">
    <property type="protein sequence ID" value="KAG0412663.1"/>
    <property type="molecule type" value="Genomic_DNA"/>
</dbReference>
<accession>A0AC60NZS4</accession>